<keyword evidence="2" id="KW-1185">Reference proteome</keyword>
<accession>A0ACB8BVN6</accession>
<reference evidence="1" key="1">
    <citation type="journal article" date="2021" name="New Phytol.">
        <title>Evolutionary innovations through gain and loss of genes in the ectomycorrhizal Boletales.</title>
        <authorList>
            <person name="Wu G."/>
            <person name="Miyauchi S."/>
            <person name="Morin E."/>
            <person name="Kuo A."/>
            <person name="Drula E."/>
            <person name="Varga T."/>
            <person name="Kohler A."/>
            <person name="Feng B."/>
            <person name="Cao Y."/>
            <person name="Lipzen A."/>
            <person name="Daum C."/>
            <person name="Hundley H."/>
            <person name="Pangilinan J."/>
            <person name="Johnson J."/>
            <person name="Barry K."/>
            <person name="LaButti K."/>
            <person name="Ng V."/>
            <person name="Ahrendt S."/>
            <person name="Min B."/>
            <person name="Choi I.G."/>
            <person name="Park H."/>
            <person name="Plett J.M."/>
            <person name="Magnuson J."/>
            <person name="Spatafora J.W."/>
            <person name="Nagy L.G."/>
            <person name="Henrissat B."/>
            <person name="Grigoriev I.V."/>
            <person name="Yang Z.L."/>
            <person name="Xu J."/>
            <person name="Martin F.M."/>
        </authorList>
    </citation>
    <scope>NUCLEOTIDE SEQUENCE</scope>
    <source>
        <strain evidence="1">KUC20120723A-06</strain>
    </source>
</reference>
<evidence type="ECO:0000313" key="2">
    <source>
        <dbReference type="Proteomes" id="UP000790709"/>
    </source>
</evidence>
<protein>
    <submittedName>
        <fullName evidence="1">Cyanovirin-N</fullName>
    </submittedName>
</protein>
<evidence type="ECO:0000313" key="1">
    <source>
        <dbReference type="EMBL" id="KAH7929527.1"/>
    </source>
</evidence>
<sequence>MQFTLLPFVASGLLFFATSNVGAIDFSASCSDWYMDGTVLFATCNAADGTATSTALDMNDCITNEGGSLACAVVGDYSSSCTDCAIESGTADLLCDCENGTGGDPASILDLSEFTLAYLLKLPSVTVFADSCVSNNNGSLACGF</sequence>
<gene>
    <name evidence="1" type="ORF">BV22DRAFT_1002483</name>
</gene>
<comment type="caution">
    <text evidence="1">The sequence shown here is derived from an EMBL/GenBank/DDBJ whole genome shotgun (WGS) entry which is preliminary data.</text>
</comment>
<dbReference type="Proteomes" id="UP000790709">
    <property type="component" value="Unassembled WGS sequence"/>
</dbReference>
<dbReference type="EMBL" id="MU266340">
    <property type="protein sequence ID" value="KAH7929527.1"/>
    <property type="molecule type" value="Genomic_DNA"/>
</dbReference>
<name>A0ACB8BVN6_9AGAM</name>
<organism evidence="1 2">
    <name type="scientific">Leucogyrophana mollusca</name>
    <dbReference type="NCBI Taxonomy" id="85980"/>
    <lineage>
        <taxon>Eukaryota</taxon>
        <taxon>Fungi</taxon>
        <taxon>Dikarya</taxon>
        <taxon>Basidiomycota</taxon>
        <taxon>Agaricomycotina</taxon>
        <taxon>Agaricomycetes</taxon>
        <taxon>Agaricomycetidae</taxon>
        <taxon>Boletales</taxon>
        <taxon>Boletales incertae sedis</taxon>
        <taxon>Leucogyrophana</taxon>
    </lineage>
</organism>
<proteinExistence type="predicted"/>